<feature type="region of interest" description="Disordered" evidence="1">
    <location>
        <begin position="170"/>
        <end position="200"/>
    </location>
</feature>
<comment type="caution">
    <text evidence="2">The sequence shown here is derived from an EMBL/GenBank/DDBJ whole genome shotgun (WGS) entry which is preliminary data.</text>
</comment>
<sequence length="661" mass="74806">MRQNQGTEMAESLCSKGSNKSLLSTKRPQISAIPSKINKNLAKNFPEGFFCNKKREYSHNPTHLKTNRSAHKEISRENPCLAKNLVNYQKNKRRISGKVPVIGKKSISIVNNRGSPHQDNKEDHHCIKKIDIQMKGNPATQDGNYYAHEEKGSNSARMRVPTNVLSQNMRNRAESSDRQDENQHNPFQISHANNGTVGTKSNLMMKKSKSNLFDKRGAQIKQNAELLLAMKICKPSLNFGQTRRQGSNSLSNHYNLASTKNEGFKLPVLNKRLRSDHKKRAYSESSKTTGNVHSVINNKDDIVGSLKYNYLVGQTAHQDSQKDIPLFSRAFKPTHRSNSENRMRHLRKRNVSFKKALNGDPDLCKQINFDKCKSEKKPKSGLQLNRKELMNTRTLCMDIFTNTNRESGNLATHKSGLGVLTKNQASPSFSSEKICDNTKELTSYNDEVDSKYNCTFFPKENESNSEKMFKQDQTNGFEGLQSSKRELDQVYPGSSSVAPSLSIPSVCTEDMKENESSYNPFEIVSNPKVKMNKHRDFMNNKSKSDLCMTGGFLSKVKDSVDQLPHRHSEVKRYNHNYSKVNYASDANSLKSEELATSKCSAESRTNKEGSTYIENSSFSNKQSQPHRFSNLKDSFKDSLGELTPTFMEDCGNPFSPQSWKP</sequence>
<evidence type="ECO:0000256" key="1">
    <source>
        <dbReference type="SAM" id="MobiDB-lite"/>
    </source>
</evidence>
<keyword evidence="3" id="KW-1185">Reference proteome</keyword>
<dbReference type="EMBL" id="CAMPGE010028909">
    <property type="protein sequence ID" value="CAI2386403.1"/>
    <property type="molecule type" value="Genomic_DNA"/>
</dbReference>
<feature type="compositionally biased region" description="Polar residues" evidence="1">
    <location>
        <begin position="600"/>
        <end position="627"/>
    </location>
</feature>
<feature type="region of interest" description="Disordered" evidence="1">
    <location>
        <begin position="600"/>
        <end position="634"/>
    </location>
</feature>
<dbReference type="Proteomes" id="UP001295684">
    <property type="component" value="Unassembled WGS sequence"/>
</dbReference>
<gene>
    <name evidence="2" type="ORF">ECRASSUSDP1_LOCUS28018</name>
</gene>
<dbReference type="AlphaFoldDB" id="A0AAD1Y8D4"/>
<evidence type="ECO:0000313" key="3">
    <source>
        <dbReference type="Proteomes" id="UP001295684"/>
    </source>
</evidence>
<proteinExistence type="predicted"/>
<feature type="compositionally biased region" description="Polar residues" evidence="1">
    <location>
        <begin position="184"/>
        <end position="199"/>
    </location>
</feature>
<feature type="region of interest" description="Disordered" evidence="1">
    <location>
        <begin position="1"/>
        <end position="27"/>
    </location>
</feature>
<evidence type="ECO:0000313" key="2">
    <source>
        <dbReference type="EMBL" id="CAI2386403.1"/>
    </source>
</evidence>
<feature type="compositionally biased region" description="Basic and acidic residues" evidence="1">
    <location>
        <begin position="171"/>
        <end position="183"/>
    </location>
</feature>
<feature type="compositionally biased region" description="Polar residues" evidence="1">
    <location>
        <begin position="15"/>
        <end position="27"/>
    </location>
</feature>
<organism evidence="2 3">
    <name type="scientific">Euplotes crassus</name>
    <dbReference type="NCBI Taxonomy" id="5936"/>
    <lineage>
        <taxon>Eukaryota</taxon>
        <taxon>Sar</taxon>
        <taxon>Alveolata</taxon>
        <taxon>Ciliophora</taxon>
        <taxon>Intramacronucleata</taxon>
        <taxon>Spirotrichea</taxon>
        <taxon>Hypotrichia</taxon>
        <taxon>Euplotida</taxon>
        <taxon>Euplotidae</taxon>
        <taxon>Moneuplotes</taxon>
    </lineage>
</organism>
<protein>
    <submittedName>
        <fullName evidence="2">Uncharacterized protein</fullName>
    </submittedName>
</protein>
<name>A0AAD1Y8D4_EUPCR</name>
<reference evidence="2" key="1">
    <citation type="submission" date="2023-07" db="EMBL/GenBank/DDBJ databases">
        <authorList>
            <consortium name="AG Swart"/>
            <person name="Singh M."/>
            <person name="Singh A."/>
            <person name="Seah K."/>
            <person name="Emmerich C."/>
        </authorList>
    </citation>
    <scope>NUCLEOTIDE SEQUENCE</scope>
    <source>
        <strain evidence="2">DP1</strain>
    </source>
</reference>
<accession>A0AAD1Y8D4</accession>